<dbReference type="AlphaFoldDB" id="A0AAW2F0V4"/>
<sequence>MLAVSSPLLEVERISPLGGGSFRTSRSHTVM</sequence>
<reference evidence="1 2" key="1">
    <citation type="submission" date="2023-03" db="EMBL/GenBank/DDBJ databases">
        <title>High recombination rates correlate with genetic variation in Cardiocondyla obscurior ants.</title>
        <authorList>
            <person name="Errbii M."/>
        </authorList>
    </citation>
    <scope>NUCLEOTIDE SEQUENCE [LARGE SCALE GENOMIC DNA]</scope>
    <source>
        <strain evidence="1">Alpha-2009</strain>
        <tissue evidence="1">Whole body</tissue>
    </source>
</reference>
<organism evidence="1 2">
    <name type="scientific">Cardiocondyla obscurior</name>
    <dbReference type="NCBI Taxonomy" id="286306"/>
    <lineage>
        <taxon>Eukaryota</taxon>
        <taxon>Metazoa</taxon>
        <taxon>Ecdysozoa</taxon>
        <taxon>Arthropoda</taxon>
        <taxon>Hexapoda</taxon>
        <taxon>Insecta</taxon>
        <taxon>Pterygota</taxon>
        <taxon>Neoptera</taxon>
        <taxon>Endopterygota</taxon>
        <taxon>Hymenoptera</taxon>
        <taxon>Apocrita</taxon>
        <taxon>Aculeata</taxon>
        <taxon>Formicoidea</taxon>
        <taxon>Formicidae</taxon>
        <taxon>Myrmicinae</taxon>
        <taxon>Cardiocondyla</taxon>
    </lineage>
</organism>
<accession>A0AAW2F0V4</accession>
<dbReference type="Proteomes" id="UP001430953">
    <property type="component" value="Unassembled WGS sequence"/>
</dbReference>
<comment type="caution">
    <text evidence="1">The sequence shown here is derived from an EMBL/GenBank/DDBJ whole genome shotgun (WGS) entry which is preliminary data.</text>
</comment>
<evidence type="ECO:0000313" key="2">
    <source>
        <dbReference type="Proteomes" id="UP001430953"/>
    </source>
</evidence>
<proteinExistence type="predicted"/>
<dbReference type="EMBL" id="JADYXP020000015">
    <property type="protein sequence ID" value="KAL0109626.1"/>
    <property type="molecule type" value="Genomic_DNA"/>
</dbReference>
<protein>
    <submittedName>
        <fullName evidence="1">Uncharacterized protein</fullName>
    </submittedName>
</protein>
<keyword evidence="2" id="KW-1185">Reference proteome</keyword>
<name>A0AAW2F0V4_9HYME</name>
<evidence type="ECO:0000313" key="1">
    <source>
        <dbReference type="EMBL" id="KAL0109626.1"/>
    </source>
</evidence>
<gene>
    <name evidence="1" type="ORF">PUN28_014580</name>
</gene>